<feature type="domain" description="Aminotransferase class I/classII large" evidence="8">
    <location>
        <begin position="30"/>
        <end position="377"/>
    </location>
</feature>
<evidence type="ECO:0000256" key="3">
    <source>
        <dbReference type="ARBA" id="ARBA00022576"/>
    </source>
</evidence>
<dbReference type="STRING" id="1207063.P24_14649"/>
<dbReference type="InterPro" id="IPR015421">
    <property type="entry name" value="PyrdxlP-dep_Trfase_major"/>
</dbReference>
<keyword evidence="10" id="KW-1185">Reference proteome</keyword>
<dbReference type="PROSITE" id="PS00105">
    <property type="entry name" value="AA_TRANSFER_CLASS_1"/>
    <property type="match status" value="1"/>
</dbReference>
<accession>K2JM88</accession>
<dbReference type="GO" id="GO:0006520">
    <property type="term" value="P:amino acid metabolic process"/>
    <property type="evidence" value="ECO:0007669"/>
    <property type="project" value="InterPro"/>
</dbReference>
<dbReference type="Proteomes" id="UP000006746">
    <property type="component" value="Unassembled WGS sequence"/>
</dbReference>
<evidence type="ECO:0000256" key="7">
    <source>
        <dbReference type="RuleBase" id="RU000481"/>
    </source>
</evidence>
<dbReference type="AlphaFoldDB" id="K2JM88"/>
<evidence type="ECO:0000256" key="5">
    <source>
        <dbReference type="ARBA" id="ARBA00022898"/>
    </source>
</evidence>
<keyword evidence="4 7" id="KW-0808">Transferase</keyword>
<dbReference type="RefSeq" id="WP_008945533.1">
    <property type="nucleotide sequence ID" value="NZ_AMRL01000022.1"/>
</dbReference>
<protein>
    <recommendedName>
        <fullName evidence="7">Aminotransferase</fullName>
        <ecNumber evidence="7">2.6.1.-</ecNumber>
    </recommendedName>
</protein>
<dbReference type="GO" id="GO:0030170">
    <property type="term" value="F:pyridoxal phosphate binding"/>
    <property type="evidence" value="ECO:0007669"/>
    <property type="project" value="InterPro"/>
</dbReference>
<dbReference type="GO" id="GO:0004069">
    <property type="term" value="F:L-aspartate:2-oxoglutarate aminotransferase activity"/>
    <property type="evidence" value="ECO:0007669"/>
    <property type="project" value="UniProtKB-EC"/>
</dbReference>
<dbReference type="EC" id="2.6.1.-" evidence="7"/>
<dbReference type="PANTHER" id="PTHR46383">
    <property type="entry name" value="ASPARTATE AMINOTRANSFERASE"/>
    <property type="match status" value="1"/>
</dbReference>
<keyword evidence="5" id="KW-0663">Pyridoxal phosphate</keyword>
<proteinExistence type="inferred from homology"/>
<dbReference type="InterPro" id="IPR004839">
    <property type="entry name" value="Aminotransferase_I/II_large"/>
</dbReference>
<dbReference type="Pfam" id="PF00155">
    <property type="entry name" value="Aminotran_1_2"/>
    <property type="match status" value="1"/>
</dbReference>
<evidence type="ECO:0000256" key="6">
    <source>
        <dbReference type="ARBA" id="ARBA00049185"/>
    </source>
</evidence>
<dbReference type="PATRIC" id="fig|1207063.3.peg.2955"/>
<comment type="catalytic activity">
    <reaction evidence="6">
        <text>L-aspartate + 2-oxoglutarate = oxaloacetate + L-glutamate</text>
        <dbReference type="Rhea" id="RHEA:21824"/>
        <dbReference type="ChEBI" id="CHEBI:16452"/>
        <dbReference type="ChEBI" id="CHEBI:16810"/>
        <dbReference type="ChEBI" id="CHEBI:29985"/>
        <dbReference type="ChEBI" id="CHEBI:29991"/>
        <dbReference type="EC" id="2.6.1.1"/>
    </reaction>
</comment>
<comment type="caution">
    <text evidence="9">The sequence shown here is derived from an EMBL/GenBank/DDBJ whole genome shotgun (WGS) entry which is preliminary data.</text>
</comment>
<dbReference type="CDD" id="cd00609">
    <property type="entry name" value="AAT_like"/>
    <property type="match status" value="1"/>
</dbReference>
<dbReference type="EMBL" id="AMRL01000022">
    <property type="protein sequence ID" value="EKE71609.1"/>
    <property type="molecule type" value="Genomic_DNA"/>
</dbReference>
<dbReference type="InterPro" id="IPR050596">
    <property type="entry name" value="AspAT/PAT-like"/>
</dbReference>
<dbReference type="InterPro" id="IPR015424">
    <property type="entry name" value="PyrdxlP-dep_Trfase"/>
</dbReference>
<evidence type="ECO:0000313" key="10">
    <source>
        <dbReference type="Proteomes" id="UP000006746"/>
    </source>
</evidence>
<dbReference type="eggNOG" id="COG0436">
    <property type="taxonomic scope" value="Bacteria"/>
</dbReference>
<sequence>MKIAKRGRIPGFIVMDVMRAANERAATGADVLHLEIGQPSTGAPSKVLEAAKRAIDSELLGYTDAFGILPLRERLAEHYRARYGVSVDPARIVVTPGSSGGFILSFLAAFEPGDRVALAAPGYPAYRNILVALGLEPVEIPTGPDSAYQPTVPLLREMQEKGRIDGLILASPANPTGSIVSSEGLAEISRYCDEQGIRLISDEIYHGIEFEARAATALASSASAVVVNSFSKYFSMTGWRLGWLVLPEDMVRPVECLGQNLFISASALSQHAAVAAFDCTEELDALVANYRRNRDILLEALPKAGITEFSRADGAFYIYADVGRFTNDSAEFCRRLLAETGVALTPGMDFDPARGNRFVRLSYAGATEDVAKAAERIGDFLS</sequence>
<name>K2JM88_9PROT</name>
<reference evidence="9 10" key="1">
    <citation type="journal article" date="2012" name="J. Bacteriol.">
        <title>Genome Sequence of Oceanibaculum indicum Type Strain P24.</title>
        <authorList>
            <person name="Lai Q."/>
            <person name="Shao Z."/>
        </authorList>
    </citation>
    <scope>NUCLEOTIDE SEQUENCE [LARGE SCALE GENOMIC DNA]</scope>
    <source>
        <strain evidence="9 10">P24</strain>
    </source>
</reference>
<dbReference type="SUPFAM" id="SSF53383">
    <property type="entry name" value="PLP-dependent transferases"/>
    <property type="match status" value="1"/>
</dbReference>
<dbReference type="PANTHER" id="PTHR46383:SF2">
    <property type="entry name" value="AMINOTRANSFERASE"/>
    <property type="match status" value="1"/>
</dbReference>
<gene>
    <name evidence="9" type="ORF">P24_14649</name>
</gene>
<evidence type="ECO:0000259" key="8">
    <source>
        <dbReference type="Pfam" id="PF00155"/>
    </source>
</evidence>
<evidence type="ECO:0000256" key="4">
    <source>
        <dbReference type="ARBA" id="ARBA00022679"/>
    </source>
</evidence>
<dbReference type="Gene3D" id="3.40.640.10">
    <property type="entry name" value="Type I PLP-dependent aspartate aminotransferase-like (Major domain)"/>
    <property type="match status" value="1"/>
</dbReference>
<comment type="similarity">
    <text evidence="2 7">Belongs to the class-I pyridoxal-phosphate-dependent aminotransferase family.</text>
</comment>
<evidence type="ECO:0000313" key="9">
    <source>
        <dbReference type="EMBL" id="EKE71609.1"/>
    </source>
</evidence>
<evidence type="ECO:0000256" key="2">
    <source>
        <dbReference type="ARBA" id="ARBA00007441"/>
    </source>
</evidence>
<dbReference type="InterPro" id="IPR004838">
    <property type="entry name" value="NHTrfase_class1_PyrdxlP-BS"/>
</dbReference>
<evidence type="ECO:0000256" key="1">
    <source>
        <dbReference type="ARBA" id="ARBA00001933"/>
    </source>
</evidence>
<comment type="cofactor">
    <cofactor evidence="1 7">
        <name>pyridoxal 5'-phosphate</name>
        <dbReference type="ChEBI" id="CHEBI:597326"/>
    </cofactor>
</comment>
<keyword evidence="3 7" id="KW-0032">Aminotransferase</keyword>
<organism evidence="9 10">
    <name type="scientific">Oceanibaculum indicum P24</name>
    <dbReference type="NCBI Taxonomy" id="1207063"/>
    <lineage>
        <taxon>Bacteria</taxon>
        <taxon>Pseudomonadati</taxon>
        <taxon>Pseudomonadota</taxon>
        <taxon>Alphaproteobacteria</taxon>
        <taxon>Rhodospirillales</taxon>
        <taxon>Oceanibaculaceae</taxon>
        <taxon>Oceanibaculum</taxon>
    </lineage>
</organism>